<name>A0A2L1UC45_9BACL</name>
<reference evidence="2" key="1">
    <citation type="submission" date="2017-02" db="EMBL/GenBank/DDBJ databases">
        <title>Delineation of Paenibacillus larvae strains originating from foulbrood outbreaks.</title>
        <authorList>
            <person name="Beims H."/>
            <person name="Bunk B."/>
            <person name="Sproeer C."/>
            <person name="Mohr K.I."/>
            <person name="Pradella S."/>
            <person name="Guenther G."/>
            <person name="Rohde M."/>
            <person name="von der Ohe W."/>
            <person name="Steinert M."/>
        </authorList>
    </citation>
    <scope>NUCLEOTIDE SEQUENCE [LARGE SCALE GENOMIC DNA]</scope>
    <source>
        <strain evidence="2">Eric_III</strain>
    </source>
</reference>
<organism evidence="1 2">
    <name type="scientific">Paenibacillus larvae subsp. larvae</name>
    <dbReference type="NCBI Taxonomy" id="147375"/>
    <lineage>
        <taxon>Bacteria</taxon>
        <taxon>Bacillati</taxon>
        <taxon>Bacillota</taxon>
        <taxon>Bacilli</taxon>
        <taxon>Bacillales</taxon>
        <taxon>Paenibacillaceae</taxon>
        <taxon>Paenibacillus</taxon>
    </lineage>
</organism>
<evidence type="ECO:0000313" key="1">
    <source>
        <dbReference type="EMBL" id="AVF25712.1"/>
    </source>
</evidence>
<dbReference type="RefSeq" id="WP_077997194.1">
    <property type="nucleotide sequence ID" value="NZ_CP019655.1"/>
</dbReference>
<dbReference type="Proteomes" id="UP000239833">
    <property type="component" value="Chromosome"/>
</dbReference>
<dbReference type="AlphaFoldDB" id="A0A2L1UC45"/>
<evidence type="ECO:0000313" key="2">
    <source>
        <dbReference type="Proteomes" id="UP000239833"/>
    </source>
</evidence>
<protein>
    <submittedName>
        <fullName evidence="1">Uncharacterized protein</fullName>
    </submittedName>
</protein>
<sequence>MINKTYTLAAMLPDKPLQSVEPRLYRLLVQELEQLHLHPYDVKAGGRTDDHGITVNLRFGEELGQVTSRRFFWASLENGDEEALTFFRQAAEKIKKSMIADYFKMMKF</sequence>
<proteinExistence type="predicted"/>
<gene>
    <name evidence="1" type="ORF">ERICIII_01524</name>
</gene>
<accession>A0A2L1UC45</accession>
<dbReference type="EMBL" id="CP019655">
    <property type="protein sequence ID" value="AVF25712.1"/>
    <property type="molecule type" value="Genomic_DNA"/>
</dbReference>
<dbReference type="GeneID" id="64218305"/>